<reference evidence="1 2" key="1">
    <citation type="submission" date="2024-09" db="EMBL/GenBank/DDBJ databases">
        <authorList>
            <person name="Sun Q."/>
            <person name="Mori K."/>
        </authorList>
    </citation>
    <scope>NUCLEOTIDE SEQUENCE [LARGE SCALE GENOMIC DNA]</scope>
    <source>
        <strain evidence="1 2">CCM 7957</strain>
    </source>
</reference>
<gene>
    <name evidence="1" type="ORF">ACFFJD_11585</name>
</gene>
<organism evidence="1 2">
    <name type="scientific">Gordonia phosphorivorans</name>
    <dbReference type="NCBI Taxonomy" id="1056982"/>
    <lineage>
        <taxon>Bacteria</taxon>
        <taxon>Bacillati</taxon>
        <taxon>Actinomycetota</taxon>
        <taxon>Actinomycetes</taxon>
        <taxon>Mycobacteriales</taxon>
        <taxon>Gordoniaceae</taxon>
        <taxon>Gordonia</taxon>
    </lineage>
</organism>
<comment type="caution">
    <text evidence="1">The sequence shown here is derived from an EMBL/GenBank/DDBJ whole genome shotgun (WGS) entry which is preliminary data.</text>
</comment>
<evidence type="ECO:0000313" key="1">
    <source>
        <dbReference type="EMBL" id="MFC0315487.1"/>
    </source>
</evidence>
<dbReference type="EMBL" id="JBHLWV010000020">
    <property type="protein sequence ID" value="MFC0315487.1"/>
    <property type="molecule type" value="Genomic_DNA"/>
</dbReference>
<proteinExistence type="predicted"/>
<name>A0ABV6HA73_9ACTN</name>
<evidence type="ECO:0000313" key="2">
    <source>
        <dbReference type="Proteomes" id="UP001589783"/>
    </source>
</evidence>
<dbReference type="RefSeq" id="WP_382364223.1">
    <property type="nucleotide sequence ID" value="NZ_JBHLWV010000020.1"/>
</dbReference>
<protein>
    <submittedName>
        <fullName evidence="1">Uncharacterized protein</fullName>
    </submittedName>
</protein>
<keyword evidence="2" id="KW-1185">Reference proteome</keyword>
<sequence>MRFGDDWQARLIRLPGPDGVLRLTVTGTLHFDGTPVSVNIAPDREGFDEQLLYLNLTASDDPVPDGGARSTAVQWQSDVGIEYSRVCVRLPGAGAGAPELTLPVDPLH</sequence>
<dbReference type="Proteomes" id="UP001589783">
    <property type="component" value="Unassembled WGS sequence"/>
</dbReference>
<accession>A0ABV6HA73</accession>